<gene>
    <name evidence="1" type="ORF">F5148DRAFT_96024</name>
</gene>
<comment type="caution">
    <text evidence="1">The sequence shown here is derived from an EMBL/GenBank/DDBJ whole genome shotgun (WGS) entry which is preliminary data.</text>
</comment>
<keyword evidence="2" id="KW-1185">Reference proteome</keyword>
<evidence type="ECO:0000313" key="1">
    <source>
        <dbReference type="EMBL" id="KAI9512125.1"/>
    </source>
</evidence>
<accession>A0ACC0UKL2</accession>
<evidence type="ECO:0000313" key="2">
    <source>
        <dbReference type="Proteomes" id="UP001207468"/>
    </source>
</evidence>
<protein>
    <submittedName>
        <fullName evidence="1">Uncharacterized protein</fullName>
    </submittedName>
</protein>
<reference evidence="1" key="1">
    <citation type="submission" date="2021-03" db="EMBL/GenBank/DDBJ databases">
        <title>Evolutionary priming and transition to the ectomycorrhizal habit in an iconic lineage of mushroom-forming fungi: is preadaptation a requirement?</title>
        <authorList>
            <consortium name="DOE Joint Genome Institute"/>
            <person name="Looney B.P."/>
            <person name="Miyauchi S."/>
            <person name="Morin E."/>
            <person name="Drula E."/>
            <person name="Courty P.E."/>
            <person name="Chicoki N."/>
            <person name="Fauchery L."/>
            <person name="Kohler A."/>
            <person name="Kuo A."/>
            <person name="LaButti K."/>
            <person name="Pangilinan J."/>
            <person name="Lipzen A."/>
            <person name="Riley R."/>
            <person name="Andreopoulos W."/>
            <person name="He G."/>
            <person name="Johnson J."/>
            <person name="Barry K.W."/>
            <person name="Grigoriev I.V."/>
            <person name="Nagy L."/>
            <person name="Hibbett D."/>
            <person name="Henrissat B."/>
            <person name="Matheny P.B."/>
            <person name="Labbe J."/>
            <person name="Martin A.F."/>
        </authorList>
    </citation>
    <scope>NUCLEOTIDE SEQUENCE</scope>
    <source>
        <strain evidence="1">BPL698</strain>
    </source>
</reference>
<organism evidence="1 2">
    <name type="scientific">Russula earlei</name>
    <dbReference type="NCBI Taxonomy" id="71964"/>
    <lineage>
        <taxon>Eukaryota</taxon>
        <taxon>Fungi</taxon>
        <taxon>Dikarya</taxon>
        <taxon>Basidiomycota</taxon>
        <taxon>Agaricomycotina</taxon>
        <taxon>Agaricomycetes</taxon>
        <taxon>Russulales</taxon>
        <taxon>Russulaceae</taxon>
        <taxon>Russula</taxon>
    </lineage>
</organism>
<name>A0ACC0UKL2_9AGAM</name>
<proteinExistence type="predicted"/>
<dbReference type="EMBL" id="JAGFNK010000012">
    <property type="protein sequence ID" value="KAI9512125.1"/>
    <property type="molecule type" value="Genomic_DNA"/>
</dbReference>
<sequence length="399" mass="42885">MYPSTTGTSGQYASPSSTRATYPTKTCDESFWFGLHPDDRWMVSRRLGPWSVDERLRDFVEFQKVFDTLVDIFSQHPRDIQWERDFGFPRRDPRRDFISETLEQESRQPVAFTPTTAVAPASSSAATTVPTSPASTAISPLPAVVIDSTSVSPTVVSPALPAAASTSPVSVPASPVIAFLSPAPIVPAVSTSSAVPVTSFTTAIFDSPTVIALAPPASAVPASPAFAIVATSSAPAAVASAATSPIATFPVSAQPAPCALSVACCGHCLSSIYNHHLSLAHRRFSATSHFSPRSLVCHPRLRLIRSHAFSLVCRLVRRHSSLSHASRRLRVRLSLARTRQFSPVRRIASIISRRHRAPSLCHAFSPSRLSLSRRLSFVSLSPPPQSLLSQPPPPRPQSC</sequence>
<dbReference type="Proteomes" id="UP001207468">
    <property type="component" value="Unassembled WGS sequence"/>
</dbReference>